<dbReference type="RefSeq" id="WP_182836352.1">
    <property type="nucleotide sequence ID" value="NZ_BAAABQ010000048.1"/>
</dbReference>
<sequence length="46" mass="5177">MLDGDQAHGRCSLTCTDVVLGTYNVERAGRPVEKDVVLDEERDAWR</sequence>
<dbReference type="Proteomes" id="UP000517916">
    <property type="component" value="Unassembled WGS sequence"/>
</dbReference>
<gene>
    <name evidence="1" type="ORF">BC739_000941</name>
</gene>
<name>A0ABR6BA71_9PSEU</name>
<evidence type="ECO:0000313" key="2">
    <source>
        <dbReference type="Proteomes" id="UP000517916"/>
    </source>
</evidence>
<evidence type="ECO:0000313" key="1">
    <source>
        <dbReference type="EMBL" id="MBA8923744.1"/>
    </source>
</evidence>
<proteinExistence type="predicted"/>
<protein>
    <submittedName>
        <fullName evidence="1">Uncharacterized protein</fullName>
    </submittedName>
</protein>
<keyword evidence="2" id="KW-1185">Reference proteome</keyword>
<organism evidence="1 2">
    <name type="scientific">Kutzneria viridogrisea</name>
    <dbReference type="NCBI Taxonomy" id="47990"/>
    <lineage>
        <taxon>Bacteria</taxon>
        <taxon>Bacillati</taxon>
        <taxon>Actinomycetota</taxon>
        <taxon>Actinomycetes</taxon>
        <taxon>Pseudonocardiales</taxon>
        <taxon>Pseudonocardiaceae</taxon>
        <taxon>Kutzneria</taxon>
    </lineage>
</organism>
<accession>A0ABR6BA71</accession>
<comment type="caution">
    <text evidence="1">The sequence shown here is derived from an EMBL/GenBank/DDBJ whole genome shotgun (WGS) entry which is preliminary data.</text>
</comment>
<reference evidence="1 2" key="1">
    <citation type="submission" date="2020-08" db="EMBL/GenBank/DDBJ databases">
        <title>Genomic Encyclopedia of Archaeal and Bacterial Type Strains, Phase II (KMG-II): from individual species to whole genera.</title>
        <authorList>
            <person name="Goeker M."/>
        </authorList>
    </citation>
    <scope>NUCLEOTIDE SEQUENCE [LARGE SCALE GENOMIC DNA]</scope>
    <source>
        <strain evidence="1 2">DSM 43850</strain>
    </source>
</reference>
<dbReference type="EMBL" id="JACJID010000001">
    <property type="protein sequence ID" value="MBA8923744.1"/>
    <property type="molecule type" value="Genomic_DNA"/>
</dbReference>